<gene>
    <name evidence="2" type="ORF">H9Y05_15340</name>
</gene>
<protein>
    <submittedName>
        <fullName evidence="2">DUF2911 domain-containing protein</fullName>
    </submittedName>
</protein>
<evidence type="ECO:0000256" key="1">
    <source>
        <dbReference type="SAM" id="SignalP"/>
    </source>
</evidence>
<proteinExistence type="predicted"/>
<dbReference type="EMBL" id="JACVEL010000017">
    <property type="protein sequence ID" value="MBC9813849.1"/>
    <property type="molecule type" value="Genomic_DNA"/>
</dbReference>
<name>A0A8J6P839_9FLAO</name>
<dbReference type="RefSeq" id="WP_163492980.1">
    <property type="nucleotide sequence ID" value="NZ_JACVEL010000017.1"/>
</dbReference>
<organism evidence="2 3">
    <name type="scientific">Taishania pollutisoli</name>
    <dbReference type="NCBI Taxonomy" id="2766479"/>
    <lineage>
        <taxon>Bacteria</taxon>
        <taxon>Pseudomonadati</taxon>
        <taxon>Bacteroidota</taxon>
        <taxon>Flavobacteriia</taxon>
        <taxon>Flavobacteriales</taxon>
        <taxon>Crocinitomicaceae</taxon>
        <taxon>Taishania</taxon>
    </lineage>
</organism>
<dbReference type="Proteomes" id="UP000652681">
    <property type="component" value="Unassembled WGS sequence"/>
</dbReference>
<comment type="caution">
    <text evidence="2">The sequence shown here is derived from an EMBL/GenBank/DDBJ whole genome shotgun (WGS) entry which is preliminary data.</text>
</comment>
<keyword evidence="1" id="KW-0732">Signal</keyword>
<dbReference type="Pfam" id="PF11138">
    <property type="entry name" value="DUF2911"/>
    <property type="match status" value="1"/>
</dbReference>
<dbReference type="SUPFAM" id="SSF81901">
    <property type="entry name" value="HCP-like"/>
    <property type="match status" value="1"/>
</dbReference>
<feature type="signal peptide" evidence="1">
    <location>
        <begin position="1"/>
        <end position="18"/>
    </location>
</feature>
<sequence>MKRIAIAAILTASFGANAQIKTPALSPLGEVEQTVGLTEIDIEYSRPSKRGRTVFTDIVPYGEVWRAGANKNTTIVTDDHLVFGKDTLKAGSYAIFIKPEAAKWTVYFYANTENWGTPEKWDDKLVAVKVEAPVQSGNVVETFTIGFDKVEIDGAHLTFAWDKTHVSVPFKVINGPKVEASIKATLSGKPTAGDYYRAADYYVNSNGDMKQALEWMNKSIELSGENVPFYFLRKKALIQANLKDFKGAIETAKLSSEAAKKANNEEYVKMNEASIKEWSKK</sequence>
<reference evidence="2" key="1">
    <citation type="submission" date="2020-09" db="EMBL/GenBank/DDBJ databases">
        <title>Taishania pollutisoli gen. nov., sp. nov., Isolated from Tetrabromobisphenol A-Contaminated Soil.</title>
        <authorList>
            <person name="Chen Q."/>
        </authorList>
    </citation>
    <scope>NUCLEOTIDE SEQUENCE</scope>
    <source>
        <strain evidence="2">CZZ-1</strain>
    </source>
</reference>
<dbReference type="InterPro" id="IPR021314">
    <property type="entry name" value="DUF2911"/>
</dbReference>
<evidence type="ECO:0000313" key="3">
    <source>
        <dbReference type="Proteomes" id="UP000652681"/>
    </source>
</evidence>
<evidence type="ECO:0000313" key="2">
    <source>
        <dbReference type="EMBL" id="MBC9813849.1"/>
    </source>
</evidence>
<keyword evidence="3" id="KW-1185">Reference proteome</keyword>
<dbReference type="AlphaFoldDB" id="A0A8J6P839"/>
<accession>A0A8J6P839</accession>
<feature type="chain" id="PRO_5035216456" evidence="1">
    <location>
        <begin position="19"/>
        <end position="281"/>
    </location>
</feature>